<dbReference type="Proteomes" id="UP001234989">
    <property type="component" value="Chromosome 10"/>
</dbReference>
<accession>A0AAF0UQA7</accession>
<name>A0AAF0UQA7_SOLVR</name>
<evidence type="ECO:0000313" key="1">
    <source>
        <dbReference type="EMBL" id="WMV50064.1"/>
    </source>
</evidence>
<keyword evidence="2" id="KW-1185">Reference proteome</keyword>
<gene>
    <name evidence="1" type="ORF">MTR67_043449</name>
</gene>
<dbReference type="AlphaFoldDB" id="A0AAF0UQA7"/>
<reference evidence="1" key="1">
    <citation type="submission" date="2023-08" db="EMBL/GenBank/DDBJ databases">
        <title>A de novo genome assembly of Solanum verrucosum Schlechtendal, a Mexican diploid species geographically isolated from the other diploid A-genome species in potato relatives.</title>
        <authorList>
            <person name="Hosaka K."/>
        </authorList>
    </citation>
    <scope>NUCLEOTIDE SEQUENCE</scope>
    <source>
        <tissue evidence="1">Young leaves</tissue>
    </source>
</reference>
<organism evidence="1 2">
    <name type="scientific">Solanum verrucosum</name>
    <dbReference type="NCBI Taxonomy" id="315347"/>
    <lineage>
        <taxon>Eukaryota</taxon>
        <taxon>Viridiplantae</taxon>
        <taxon>Streptophyta</taxon>
        <taxon>Embryophyta</taxon>
        <taxon>Tracheophyta</taxon>
        <taxon>Spermatophyta</taxon>
        <taxon>Magnoliopsida</taxon>
        <taxon>eudicotyledons</taxon>
        <taxon>Gunneridae</taxon>
        <taxon>Pentapetalae</taxon>
        <taxon>asterids</taxon>
        <taxon>lamiids</taxon>
        <taxon>Solanales</taxon>
        <taxon>Solanaceae</taxon>
        <taxon>Solanoideae</taxon>
        <taxon>Solaneae</taxon>
        <taxon>Solanum</taxon>
    </lineage>
</organism>
<proteinExistence type="predicted"/>
<sequence>MCIEDRSIGWLLQEFVFEVNNIKGMENQVADHFSSLEEAGRLKEAGRPKEDLEIDDAFQNERLGAVSCVMAPYYANITNFW</sequence>
<protein>
    <submittedName>
        <fullName evidence="1">Uncharacterized protein</fullName>
    </submittedName>
</protein>
<evidence type="ECO:0000313" key="2">
    <source>
        <dbReference type="Proteomes" id="UP001234989"/>
    </source>
</evidence>
<dbReference type="EMBL" id="CP133621">
    <property type="protein sequence ID" value="WMV50064.1"/>
    <property type="molecule type" value="Genomic_DNA"/>
</dbReference>